<dbReference type="GO" id="GO:0016787">
    <property type="term" value="F:hydrolase activity"/>
    <property type="evidence" value="ECO:0007669"/>
    <property type="project" value="UniProtKB-KW"/>
</dbReference>
<dbReference type="EMBL" id="JAZDRP010000006">
    <property type="protein sequence ID" value="MEE2526789.1"/>
    <property type="molecule type" value="Genomic_DNA"/>
</dbReference>
<dbReference type="InterPro" id="IPR029058">
    <property type="entry name" value="AB_hydrolase_fold"/>
</dbReference>
<dbReference type="PANTHER" id="PTHR43194:SF2">
    <property type="entry name" value="PEROXISOMAL MEMBRANE PROTEIN LPX1"/>
    <property type="match status" value="1"/>
</dbReference>
<dbReference type="Proteomes" id="UP001354971">
    <property type="component" value="Unassembled WGS sequence"/>
</dbReference>
<dbReference type="Pfam" id="PF00561">
    <property type="entry name" value="Abhydrolase_1"/>
    <property type="match status" value="1"/>
</dbReference>
<accession>A0ABU7LSB1</accession>
<evidence type="ECO:0000259" key="1">
    <source>
        <dbReference type="Pfam" id="PF00561"/>
    </source>
</evidence>
<evidence type="ECO:0000313" key="2">
    <source>
        <dbReference type="EMBL" id="MEE2526789.1"/>
    </source>
</evidence>
<sequence length="289" mass="31560">MKTDIRFSDHHFTTADELKLHYRQYDPVGDVTGTPVLCLHGLTRNLKDFEDFAPQIAGLGRPVISATQRGRGESDYDPQHERYNPAVYTQDMFALLDYLEIPKAVWIGTSMGGLMTMVASTLAPQRLEKAVLNDIGPELDPVGIARIRSYAGKSSGEFASWQAAADAIRAINGAAFPKETGNEFWLDFAHKTCRPLGDGRVALAYDPAIAKSVAEGGDADVDLWPLFDGLKDIPTLIVRGAITDLLMMSTVEKMQARKPDLDFVSIPNVGHAPFLTEPAAIGKIKAFLA</sequence>
<dbReference type="InterPro" id="IPR050228">
    <property type="entry name" value="Carboxylesterase_BioH"/>
</dbReference>
<evidence type="ECO:0000313" key="3">
    <source>
        <dbReference type="Proteomes" id="UP001354971"/>
    </source>
</evidence>
<organism evidence="2 3">
    <name type="scientific">Hyphobacterium lacteum</name>
    <dbReference type="NCBI Taxonomy" id="3116575"/>
    <lineage>
        <taxon>Bacteria</taxon>
        <taxon>Pseudomonadati</taxon>
        <taxon>Pseudomonadota</taxon>
        <taxon>Alphaproteobacteria</taxon>
        <taxon>Maricaulales</taxon>
        <taxon>Maricaulaceae</taxon>
        <taxon>Hyphobacterium</taxon>
    </lineage>
</organism>
<name>A0ABU7LSB1_9PROT</name>
<gene>
    <name evidence="2" type="ORF">V0U79_10440</name>
</gene>
<keyword evidence="2" id="KW-0378">Hydrolase</keyword>
<dbReference type="SUPFAM" id="SSF53474">
    <property type="entry name" value="alpha/beta-Hydrolases"/>
    <property type="match status" value="1"/>
</dbReference>
<reference evidence="2 3" key="1">
    <citation type="submission" date="2024-01" db="EMBL/GenBank/DDBJ databases">
        <title>Hyphobacterium bacterium isolated from marine sediment.</title>
        <authorList>
            <person name="Zhao S."/>
        </authorList>
    </citation>
    <scope>NUCLEOTIDE SEQUENCE [LARGE SCALE GENOMIC DNA]</scope>
    <source>
        <strain evidence="3">HN65</strain>
    </source>
</reference>
<dbReference type="RefSeq" id="WP_330199453.1">
    <property type="nucleotide sequence ID" value="NZ_JAZDRP010000006.1"/>
</dbReference>
<dbReference type="PANTHER" id="PTHR43194">
    <property type="entry name" value="HYDROLASE ALPHA/BETA FOLD FAMILY"/>
    <property type="match status" value="1"/>
</dbReference>
<proteinExistence type="predicted"/>
<protein>
    <submittedName>
        <fullName evidence="2">Alpha/beta hydrolase</fullName>
    </submittedName>
</protein>
<comment type="caution">
    <text evidence="2">The sequence shown here is derived from an EMBL/GenBank/DDBJ whole genome shotgun (WGS) entry which is preliminary data.</text>
</comment>
<dbReference type="Gene3D" id="3.40.50.1820">
    <property type="entry name" value="alpha/beta hydrolase"/>
    <property type="match status" value="1"/>
</dbReference>
<keyword evidence="3" id="KW-1185">Reference proteome</keyword>
<dbReference type="InterPro" id="IPR000073">
    <property type="entry name" value="AB_hydrolase_1"/>
</dbReference>
<feature type="domain" description="AB hydrolase-1" evidence="1">
    <location>
        <begin position="35"/>
        <end position="278"/>
    </location>
</feature>